<keyword evidence="1" id="KW-1133">Transmembrane helix</keyword>
<dbReference type="AlphaFoldDB" id="A0A3B0RYN9"/>
<keyword evidence="1" id="KW-0472">Membrane</keyword>
<feature type="transmembrane region" description="Helical" evidence="1">
    <location>
        <begin position="7"/>
        <end position="28"/>
    </location>
</feature>
<accession>A0A3B0RYN9</accession>
<name>A0A3B0RYN9_9ZZZZ</name>
<organism evidence="2">
    <name type="scientific">hydrothermal vent metagenome</name>
    <dbReference type="NCBI Taxonomy" id="652676"/>
    <lineage>
        <taxon>unclassified sequences</taxon>
        <taxon>metagenomes</taxon>
        <taxon>ecological metagenomes</taxon>
    </lineage>
</organism>
<sequence>MKKYPRVIGLLSVNTGLGIFAFSIWIVAGDLEKIFLGQVLMHAYAPIIGFVIFVLVCGFSVLDIKKRRYVEMEAAE</sequence>
<dbReference type="EMBL" id="UOEC01000139">
    <property type="protein sequence ID" value="VAV97119.1"/>
    <property type="molecule type" value="Genomic_DNA"/>
</dbReference>
<keyword evidence="1" id="KW-0812">Transmembrane</keyword>
<reference evidence="2" key="1">
    <citation type="submission" date="2018-06" db="EMBL/GenBank/DDBJ databases">
        <authorList>
            <person name="Zhirakovskaya E."/>
        </authorList>
    </citation>
    <scope>NUCLEOTIDE SEQUENCE</scope>
</reference>
<proteinExistence type="predicted"/>
<feature type="transmembrane region" description="Helical" evidence="1">
    <location>
        <begin position="40"/>
        <end position="62"/>
    </location>
</feature>
<evidence type="ECO:0000256" key="1">
    <source>
        <dbReference type="SAM" id="Phobius"/>
    </source>
</evidence>
<protein>
    <submittedName>
        <fullName evidence="2">Uncharacterized protein</fullName>
    </submittedName>
</protein>
<gene>
    <name evidence="2" type="ORF">MNBD_ALPHA08-1715</name>
</gene>
<evidence type="ECO:0000313" key="2">
    <source>
        <dbReference type="EMBL" id="VAV97119.1"/>
    </source>
</evidence>